<name>A0A7W5ZK90_9BACT</name>
<reference evidence="1 2" key="1">
    <citation type="submission" date="2020-08" db="EMBL/GenBank/DDBJ databases">
        <title>Genomic Encyclopedia of Type Strains, Phase IV (KMG-IV): sequencing the most valuable type-strain genomes for metagenomic binning, comparative biology and taxonomic classification.</title>
        <authorList>
            <person name="Goeker M."/>
        </authorList>
    </citation>
    <scope>NUCLEOTIDE SEQUENCE [LARGE SCALE GENOMIC DNA]</scope>
    <source>
        <strain evidence="1 2">DSM 17976</strain>
    </source>
</reference>
<gene>
    <name evidence="1" type="ORF">FHS57_002185</name>
</gene>
<evidence type="ECO:0000313" key="2">
    <source>
        <dbReference type="Proteomes" id="UP000541352"/>
    </source>
</evidence>
<dbReference type="AlphaFoldDB" id="A0A7W5ZK90"/>
<comment type="caution">
    <text evidence="1">The sequence shown here is derived from an EMBL/GenBank/DDBJ whole genome shotgun (WGS) entry which is preliminary data.</text>
</comment>
<proteinExistence type="predicted"/>
<accession>A0A7W5ZK90</accession>
<dbReference type="RefSeq" id="WP_183973382.1">
    <property type="nucleotide sequence ID" value="NZ_JACIBY010000004.1"/>
</dbReference>
<dbReference type="Proteomes" id="UP000541352">
    <property type="component" value="Unassembled WGS sequence"/>
</dbReference>
<dbReference type="EMBL" id="JACIBY010000004">
    <property type="protein sequence ID" value="MBB3838180.1"/>
    <property type="molecule type" value="Genomic_DNA"/>
</dbReference>
<organism evidence="1 2">
    <name type="scientific">Runella defluvii</name>
    <dbReference type="NCBI Taxonomy" id="370973"/>
    <lineage>
        <taxon>Bacteria</taxon>
        <taxon>Pseudomonadati</taxon>
        <taxon>Bacteroidota</taxon>
        <taxon>Cytophagia</taxon>
        <taxon>Cytophagales</taxon>
        <taxon>Spirosomataceae</taxon>
        <taxon>Runella</taxon>
    </lineage>
</organism>
<evidence type="ECO:0000313" key="1">
    <source>
        <dbReference type="EMBL" id="MBB3838180.1"/>
    </source>
</evidence>
<keyword evidence="2" id="KW-1185">Reference proteome</keyword>
<sequence length="252" mass="28929">MTNLGYIEVKIHDIHPSDFDISHVVELLKNVENLLYPNDRKKRPIISYEVKEGSVRNIFKTDLSQVILVNTTIKNINDTKSIDNIDLTQAKAIENIQEWASKNSLDLEIKSSIKNTNKLEINRNTNFQRSENIWIDSDLYLYGKIISMGGKTNPNLHISTEEHGTVIIQTTEEVLANQSDNRLYKYSGVHVHAKQNIKNGQLDKSDIKLLGFIEYEQSLDDDYLDNLINEASKSWTDIKDADQWLAEIRGLL</sequence>
<protein>
    <submittedName>
        <fullName evidence="1">Uncharacterized protein</fullName>
    </submittedName>
</protein>